<dbReference type="GO" id="GO:0005524">
    <property type="term" value="F:ATP binding"/>
    <property type="evidence" value="ECO:0007669"/>
    <property type="project" value="UniProtKB-KW"/>
</dbReference>
<dbReference type="InterPro" id="IPR017871">
    <property type="entry name" value="ABC_transporter-like_CS"/>
</dbReference>
<comment type="caution">
    <text evidence="8">The sequence shown here is derived from an EMBL/GenBank/DDBJ whole genome shotgun (WGS) entry which is preliminary data.</text>
</comment>
<dbReference type="GO" id="GO:0016887">
    <property type="term" value="F:ATP hydrolysis activity"/>
    <property type="evidence" value="ECO:0007669"/>
    <property type="project" value="InterPro"/>
</dbReference>
<dbReference type="SMART" id="SM00382">
    <property type="entry name" value="AAA"/>
    <property type="match status" value="1"/>
</dbReference>
<dbReference type="GO" id="GO:0140359">
    <property type="term" value="F:ABC-type transporter activity"/>
    <property type="evidence" value="ECO:0007669"/>
    <property type="project" value="InterPro"/>
</dbReference>
<dbReference type="InterPro" id="IPR003439">
    <property type="entry name" value="ABC_transporter-like_ATP-bd"/>
</dbReference>
<gene>
    <name evidence="8" type="ORF">FSA08_22550</name>
</gene>
<dbReference type="InterPro" id="IPR036640">
    <property type="entry name" value="ABC1_TM_sf"/>
</dbReference>
<feature type="transmembrane region" description="Helical" evidence="7">
    <location>
        <begin position="135"/>
        <end position="156"/>
    </location>
</feature>
<dbReference type="Gene3D" id="3.40.50.300">
    <property type="entry name" value="P-loop containing nucleotide triphosphate hydrolases"/>
    <property type="match status" value="1"/>
</dbReference>
<dbReference type="GO" id="GO:0005886">
    <property type="term" value="C:plasma membrane"/>
    <property type="evidence" value="ECO:0007669"/>
    <property type="project" value="UniProtKB-SubCell"/>
</dbReference>
<evidence type="ECO:0000256" key="5">
    <source>
        <dbReference type="ARBA" id="ARBA00022989"/>
    </source>
</evidence>
<keyword evidence="3" id="KW-0547">Nucleotide-binding</keyword>
<dbReference type="Proteomes" id="UP000318041">
    <property type="component" value="Unassembled WGS sequence"/>
</dbReference>
<accession>A0A5C6KY35</accession>
<dbReference type="CDD" id="cd03228">
    <property type="entry name" value="ABCC_MRP_Like"/>
    <property type="match status" value="1"/>
</dbReference>
<dbReference type="PROSITE" id="PS50893">
    <property type="entry name" value="ABC_TRANSPORTER_2"/>
    <property type="match status" value="1"/>
</dbReference>
<evidence type="ECO:0000256" key="1">
    <source>
        <dbReference type="ARBA" id="ARBA00004651"/>
    </source>
</evidence>
<evidence type="ECO:0000313" key="9">
    <source>
        <dbReference type="Proteomes" id="UP000318041"/>
    </source>
</evidence>
<evidence type="ECO:0000256" key="2">
    <source>
        <dbReference type="ARBA" id="ARBA00022692"/>
    </source>
</evidence>
<dbReference type="Gene3D" id="1.20.1560.10">
    <property type="entry name" value="ABC transporter type 1, transmembrane domain"/>
    <property type="match status" value="1"/>
</dbReference>
<feature type="transmembrane region" description="Helical" evidence="7">
    <location>
        <begin position="61"/>
        <end position="81"/>
    </location>
</feature>
<name>A0A5C6KY35_BACFG</name>
<dbReference type="InterPro" id="IPR003593">
    <property type="entry name" value="AAA+_ATPase"/>
</dbReference>
<dbReference type="InterPro" id="IPR027417">
    <property type="entry name" value="P-loop_NTPase"/>
</dbReference>
<reference evidence="8 9" key="1">
    <citation type="submission" date="2019-08" db="EMBL/GenBank/DDBJ databases">
        <title>Genome sequencing of Bacteroides fragilis Sample_iSURF_9.</title>
        <authorList>
            <person name="Chandler J.E."/>
            <person name="Ruoff K.L."/>
            <person name="Price C.E."/>
            <person name="Valls R.A."/>
            <person name="O'Toole G.A."/>
        </authorList>
    </citation>
    <scope>NUCLEOTIDE SEQUENCE [LARGE SCALE GENOMIC DNA]</scope>
    <source>
        <strain evidence="8 9">CFPLTA004_1B</strain>
    </source>
</reference>
<proteinExistence type="predicted"/>
<evidence type="ECO:0000256" key="3">
    <source>
        <dbReference type="ARBA" id="ARBA00022741"/>
    </source>
</evidence>
<keyword evidence="2 7" id="KW-0812">Transmembrane</keyword>
<dbReference type="GO" id="GO:0034040">
    <property type="term" value="F:ATPase-coupled lipid transmembrane transporter activity"/>
    <property type="evidence" value="ECO:0007669"/>
    <property type="project" value="TreeGrafter"/>
</dbReference>
<evidence type="ECO:0000256" key="7">
    <source>
        <dbReference type="SAM" id="Phobius"/>
    </source>
</evidence>
<keyword evidence="5 7" id="KW-1133">Transmembrane helix</keyword>
<dbReference type="PANTHER" id="PTHR24221:SF654">
    <property type="entry name" value="ATP-BINDING CASSETTE SUB-FAMILY B MEMBER 6"/>
    <property type="match status" value="1"/>
</dbReference>
<dbReference type="PROSITE" id="PS50929">
    <property type="entry name" value="ABC_TM1F"/>
    <property type="match status" value="1"/>
</dbReference>
<dbReference type="Pfam" id="PF00005">
    <property type="entry name" value="ABC_tran"/>
    <property type="match status" value="1"/>
</dbReference>
<organism evidence="8 9">
    <name type="scientific">Bacteroides fragilis</name>
    <dbReference type="NCBI Taxonomy" id="817"/>
    <lineage>
        <taxon>Bacteria</taxon>
        <taxon>Pseudomonadati</taxon>
        <taxon>Bacteroidota</taxon>
        <taxon>Bacteroidia</taxon>
        <taxon>Bacteroidales</taxon>
        <taxon>Bacteroidaceae</taxon>
        <taxon>Bacteroides</taxon>
    </lineage>
</organism>
<evidence type="ECO:0000256" key="6">
    <source>
        <dbReference type="ARBA" id="ARBA00023136"/>
    </source>
</evidence>
<keyword evidence="6 7" id="KW-0472">Membrane</keyword>
<dbReference type="SUPFAM" id="SSF52540">
    <property type="entry name" value="P-loop containing nucleoside triphosphate hydrolases"/>
    <property type="match status" value="1"/>
</dbReference>
<keyword evidence="4 8" id="KW-0067">ATP-binding</keyword>
<sequence>MKDLIHTLENFSWIYESLSAKFKLSLYFVLVIIMAGSFISSIIPTLTGEIIDQLILKSSSIIKTLIIIASLYFIGIIVEVIRKYIIERIGTQTQKNLIVNASGHIIKLDLNWLKSKRSGGLNGRLQRAVRDTVKLLKLIVMDFLPGILQMTFAIIIALTQNLYIGCLLLLVVLVGLYIVIRQIRSQKGIRISLLKASEENDANIVELLSGIEAVRVANEECKQIIRINNVNEDLRLKEMHHHIKMMFFDSLKNANIIFGNLIILLIGIYLVISGTISPGEIVTFNLLFNNVVIPLQNIHRFIDEAHEASLRTDDLREIMSEPLDKSYLTDNSIMITKKCCPHVIEVKNLSYGYKENTIFRNVSISLEKGKYYGIIGNTGCGKSTLLKLLMRLMPVNDGKIIFLGEDINTVSRKELSNKIIFMPQTPYIFSASIRENLLFGCQHGGSDEILWWALEKVCLKDYVAGLEKKLDYSINEMGNNLSGGQKQRIALARVFIQIMQKEDDHIVILDESTSALDVDTERIIINNLLELKKQNETIIAIAHRFCTLEKTDEIIEMKNTSTYNIISYTELINRRT</sequence>
<feature type="transmembrane region" description="Helical" evidence="7">
    <location>
        <begin position="24"/>
        <end position="46"/>
    </location>
</feature>
<dbReference type="InterPro" id="IPR039421">
    <property type="entry name" value="Type_1_exporter"/>
</dbReference>
<dbReference type="PROSITE" id="PS00211">
    <property type="entry name" value="ABC_TRANSPORTER_1"/>
    <property type="match status" value="1"/>
</dbReference>
<dbReference type="EMBL" id="VOHY01000025">
    <property type="protein sequence ID" value="TWV67601.1"/>
    <property type="molecule type" value="Genomic_DNA"/>
</dbReference>
<protein>
    <submittedName>
        <fullName evidence="8">ABC transporter ATP-binding protein</fullName>
    </submittedName>
</protein>
<feature type="transmembrane region" description="Helical" evidence="7">
    <location>
        <begin position="162"/>
        <end position="180"/>
    </location>
</feature>
<evidence type="ECO:0000256" key="4">
    <source>
        <dbReference type="ARBA" id="ARBA00022840"/>
    </source>
</evidence>
<dbReference type="AlphaFoldDB" id="A0A5C6KY35"/>
<dbReference type="Pfam" id="PF00664">
    <property type="entry name" value="ABC_membrane"/>
    <property type="match status" value="1"/>
</dbReference>
<dbReference type="RefSeq" id="WP_032578937.1">
    <property type="nucleotide sequence ID" value="NZ_JACEFH010000112.1"/>
</dbReference>
<evidence type="ECO:0000313" key="8">
    <source>
        <dbReference type="EMBL" id="TWV67601.1"/>
    </source>
</evidence>
<dbReference type="InterPro" id="IPR011527">
    <property type="entry name" value="ABC1_TM_dom"/>
</dbReference>
<feature type="transmembrane region" description="Helical" evidence="7">
    <location>
        <begin position="254"/>
        <end position="272"/>
    </location>
</feature>
<dbReference type="SUPFAM" id="SSF90123">
    <property type="entry name" value="ABC transporter transmembrane region"/>
    <property type="match status" value="1"/>
</dbReference>
<comment type="subcellular location">
    <subcellularLocation>
        <location evidence="1">Cell membrane</location>
        <topology evidence="1">Multi-pass membrane protein</topology>
    </subcellularLocation>
</comment>
<dbReference type="PANTHER" id="PTHR24221">
    <property type="entry name" value="ATP-BINDING CASSETTE SUB-FAMILY B"/>
    <property type="match status" value="1"/>
</dbReference>